<reference evidence="3" key="1">
    <citation type="submission" date="2020-06" db="EMBL/GenBank/DDBJ databases">
        <title>Unique genomic features of the anaerobic methanotrophic archaea.</title>
        <authorList>
            <person name="Chadwick G.L."/>
            <person name="Skennerton C.T."/>
            <person name="Laso-Perez R."/>
            <person name="Leu A.O."/>
            <person name="Speth D.R."/>
            <person name="Yu H."/>
            <person name="Morgan-Lang C."/>
            <person name="Hatzenpichler R."/>
            <person name="Goudeau D."/>
            <person name="Malmstrom R."/>
            <person name="Brazelton W.J."/>
            <person name="Woyke T."/>
            <person name="Hallam S.J."/>
            <person name="Tyson G.W."/>
            <person name="Wegener G."/>
            <person name="Boetius A."/>
            <person name="Orphan V."/>
        </authorList>
    </citation>
    <scope>NUCLEOTIDE SEQUENCE</scope>
</reference>
<accession>A0A7G9Y5A9</accession>
<evidence type="ECO:0000259" key="1">
    <source>
        <dbReference type="Pfam" id="PF04326"/>
    </source>
</evidence>
<sequence>MNKHMVDSKLKELILKKPNRYTPSNQNMNLPDLIKTGESDTVEFKEKFDDRTIESAVAFANTKGGIIFVRVSDKNNIKGIEIGKETISQWVNQISQSTDPRIIPEIEKIRIDGKTVVAVEIKENPIKPVSTKGKCLKRVDSSNRAMTAQEVTQMHLHSAGMSWDKYPAKNASLEDIDSDKVKRYIQKAKETGRKKIGGDEEPMQVLEKMSLITEGQPTWAAILLFSKETNKFISHAAIHCGRFKEKNIVIDDRMIVGTVFEQIDEAMDFIRKNINVKFVMTGKPERDQIWDYPLEALREALINAVCHRDYTIFSNIEVRIYDDKLIIKSPGFLPYGITLEELYKPHSSTLRNKGLAEVLYDTELIERWGSGIEKIQQHCLNAGLPEPTFEEYQGFRVVFGKDVYDEEYLRDLKLNERQIKAVMYVKGRGAGKITNKEYQEVCNTSERTSSRDLADLAASGLFEQIGTTGKGTVYVLRRHKAPQRRHKDARTD</sequence>
<dbReference type="EMBL" id="MT630714">
    <property type="protein sequence ID" value="QNO42139.1"/>
    <property type="molecule type" value="Genomic_DNA"/>
</dbReference>
<dbReference type="EMBL" id="MT631110">
    <property type="protein sequence ID" value="QNO45406.1"/>
    <property type="molecule type" value="Genomic_DNA"/>
</dbReference>
<dbReference type="Gene3D" id="3.30.565.60">
    <property type="match status" value="1"/>
</dbReference>
<dbReference type="PANTHER" id="PTHR30595">
    <property type="entry name" value="GLPR-RELATED TRANSCRIPTIONAL REPRESSOR"/>
    <property type="match status" value="1"/>
</dbReference>
<evidence type="ECO:0000313" key="3">
    <source>
        <dbReference type="EMBL" id="QNO43193.1"/>
    </source>
</evidence>
<dbReference type="Gene3D" id="3.30.950.30">
    <property type="entry name" value="Schlafen, AAA domain"/>
    <property type="match status" value="1"/>
</dbReference>
<organism evidence="3">
    <name type="scientific">Candidatus Methanogaster sp. ANME-2c ERB4</name>
    <dbReference type="NCBI Taxonomy" id="2759911"/>
    <lineage>
        <taxon>Archaea</taxon>
        <taxon>Methanobacteriati</taxon>
        <taxon>Methanobacteriota</taxon>
        <taxon>Stenosarchaea group</taxon>
        <taxon>Methanomicrobia</taxon>
        <taxon>Methanosarcinales</taxon>
        <taxon>ANME-2 cluster</taxon>
        <taxon>Candidatus Methanogasteraceae</taxon>
        <taxon>Candidatus Methanogaster</taxon>
    </lineage>
</organism>
<dbReference type="EMBL" id="MT631149">
    <property type="protein sequence ID" value="QNO45768.1"/>
    <property type="molecule type" value="Genomic_DNA"/>
</dbReference>
<dbReference type="EMBL" id="MT630798">
    <property type="protein sequence ID" value="QNO43193.1"/>
    <property type="molecule type" value="Genomic_DNA"/>
</dbReference>
<feature type="domain" description="Schlafen AlbA-2" evidence="1">
    <location>
        <begin position="38"/>
        <end position="147"/>
    </location>
</feature>
<name>A0A7G9Y5A9_9EURY</name>
<protein>
    <recommendedName>
        <fullName evidence="1">Schlafen AlbA-2 domain-containing protein</fullName>
    </recommendedName>
</protein>
<dbReference type="PANTHER" id="PTHR30595:SF6">
    <property type="entry name" value="SCHLAFEN ALBA-2 DOMAIN-CONTAINING PROTEIN"/>
    <property type="match status" value="1"/>
</dbReference>
<evidence type="ECO:0000313" key="4">
    <source>
        <dbReference type="EMBL" id="QNO45406.1"/>
    </source>
</evidence>
<dbReference type="Gene3D" id="1.10.10.10">
    <property type="entry name" value="Winged helix-like DNA-binding domain superfamily/Winged helix DNA-binding domain"/>
    <property type="match status" value="1"/>
</dbReference>
<dbReference type="InterPro" id="IPR038461">
    <property type="entry name" value="Schlafen_AlbA_2_dom_sf"/>
</dbReference>
<dbReference type="Pfam" id="PF04326">
    <property type="entry name" value="SLFN_AlbA_2"/>
    <property type="match status" value="1"/>
</dbReference>
<dbReference type="AlphaFoldDB" id="A0A7G9Y5A9"/>
<gene>
    <name evidence="2" type="ORF">CAOPPJJI_00005</name>
    <name evidence="5" type="ORF">FHBEAHMJ_00019</name>
    <name evidence="3" type="ORF">LCCJCFLF_00004</name>
    <name evidence="4" type="ORF">PLMKAGEE_00003</name>
</gene>
<dbReference type="Pfam" id="PF13749">
    <property type="entry name" value="HATPase_c_4"/>
    <property type="match status" value="1"/>
</dbReference>
<dbReference type="InterPro" id="IPR038475">
    <property type="entry name" value="RecG_C_sf"/>
</dbReference>
<dbReference type="InterPro" id="IPR007421">
    <property type="entry name" value="Schlafen_AlbA_2_dom"/>
</dbReference>
<dbReference type="InterPro" id="IPR036388">
    <property type="entry name" value="WH-like_DNA-bd_sf"/>
</dbReference>
<proteinExistence type="predicted"/>
<evidence type="ECO:0000313" key="2">
    <source>
        <dbReference type="EMBL" id="QNO42139.1"/>
    </source>
</evidence>
<evidence type="ECO:0000313" key="5">
    <source>
        <dbReference type="EMBL" id="QNO45768.1"/>
    </source>
</evidence>